<keyword evidence="1" id="KW-0732">Signal</keyword>
<organism evidence="2 3">
    <name type="scientific">Kordiimonas lacus</name>
    <dbReference type="NCBI Taxonomy" id="637679"/>
    <lineage>
        <taxon>Bacteria</taxon>
        <taxon>Pseudomonadati</taxon>
        <taxon>Pseudomonadota</taxon>
        <taxon>Alphaproteobacteria</taxon>
        <taxon>Kordiimonadales</taxon>
        <taxon>Kordiimonadaceae</taxon>
        <taxon>Kordiimonas</taxon>
    </lineage>
</organism>
<gene>
    <name evidence="2" type="ORF">SAMN04488071_1221</name>
</gene>
<dbReference type="STRING" id="637679.GCA_001550055_02937"/>
<dbReference type="InterPro" id="IPR018642">
    <property type="entry name" value="DUF2066"/>
</dbReference>
<accession>A0A1G6WU39</accession>
<evidence type="ECO:0008006" key="4">
    <source>
        <dbReference type="Google" id="ProtNLM"/>
    </source>
</evidence>
<feature type="chain" id="PRO_5010367214" description="DUF2066 domain-containing protein" evidence="1">
    <location>
        <begin position="27"/>
        <end position="377"/>
    </location>
</feature>
<evidence type="ECO:0000313" key="2">
    <source>
        <dbReference type="EMBL" id="SDD69299.1"/>
    </source>
</evidence>
<keyword evidence="3" id="KW-1185">Reference proteome</keyword>
<dbReference type="OrthoDB" id="7928976at2"/>
<protein>
    <recommendedName>
        <fullName evidence="4">DUF2066 domain-containing protein</fullName>
    </recommendedName>
</protein>
<sequence>MKVFMRKLLGNNHLFCIFAAFLGVFAADIAAWAQAKEDPLDRLFTIQAIKVDETASRASEARRVALAKAELMAYEKLLVKLTQPEGREKLPTMSAREVQAMISGIEVVEEQSSSRRYLATLDVRFEPGVVSQFLAQYNVPHVLGTGRGILVVHGHSRGLQDILWEADATLDAAREQVDWLNRIRQYVFPRGEMAERAMLTYEEVAHLEARDVLTLARRYDVRSALIIASRWHTAGPEGAVLDYRFLNTDGDITGDGRIRNAASEEAAIAAMYAEALEQIDSAWRAQLLVDTGQGGVLDVMVSSTELGTYNQVLSRLDDVSLVSDVEQLQIGLPFSQLRFRYTGREDQLVLALRYAGLVLSPYGESQLLALRGDDVDD</sequence>
<evidence type="ECO:0000256" key="1">
    <source>
        <dbReference type="SAM" id="SignalP"/>
    </source>
</evidence>
<reference evidence="2 3" key="1">
    <citation type="submission" date="2016-10" db="EMBL/GenBank/DDBJ databases">
        <authorList>
            <person name="de Groot N.N."/>
        </authorList>
    </citation>
    <scope>NUCLEOTIDE SEQUENCE [LARGE SCALE GENOMIC DNA]</scope>
    <source>
        <strain evidence="2 3">CGMCC 1.9109</strain>
    </source>
</reference>
<dbReference type="Proteomes" id="UP000183685">
    <property type="component" value="Unassembled WGS sequence"/>
</dbReference>
<evidence type="ECO:0000313" key="3">
    <source>
        <dbReference type="Proteomes" id="UP000183685"/>
    </source>
</evidence>
<dbReference type="AlphaFoldDB" id="A0A1G6WU39"/>
<feature type="signal peptide" evidence="1">
    <location>
        <begin position="1"/>
        <end position="26"/>
    </location>
</feature>
<dbReference type="EMBL" id="FNAK01000002">
    <property type="protein sequence ID" value="SDD69299.1"/>
    <property type="molecule type" value="Genomic_DNA"/>
</dbReference>
<dbReference type="RefSeq" id="WP_068306440.1">
    <property type="nucleotide sequence ID" value="NZ_FNAK01000002.1"/>
</dbReference>
<name>A0A1G6WU39_9PROT</name>
<dbReference type="Pfam" id="PF09839">
    <property type="entry name" value="DUF2066"/>
    <property type="match status" value="1"/>
</dbReference>
<proteinExistence type="predicted"/>